<accession>A0A504J2T9</accession>
<dbReference type="RefSeq" id="WP_140596406.1">
    <property type="nucleotide sequence ID" value="NZ_VFWZ01000008.1"/>
</dbReference>
<proteinExistence type="predicted"/>
<evidence type="ECO:0000313" key="2">
    <source>
        <dbReference type="Proteomes" id="UP000315540"/>
    </source>
</evidence>
<keyword evidence="2" id="KW-1185">Reference proteome</keyword>
<protein>
    <submittedName>
        <fullName evidence="1">Uncharacterized protein</fullName>
    </submittedName>
</protein>
<evidence type="ECO:0000313" key="1">
    <source>
        <dbReference type="EMBL" id="TPN82935.1"/>
    </source>
</evidence>
<comment type="caution">
    <text evidence="1">The sequence shown here is derived from an EMBL/GenBank/DDBJ whole genome shotgun (WGS) entry which is preliminary data.</text>
</comment>
<dbReference type="AlphaFoldDB" id="A0A504J2T9"/>
<reference evidence="1 2" key="1">
    <citation type="submission" date="2019-06" db="EMBL/GenBank/DDBJ databases">
        <authorList>
            <person name="Meng X."/>
        </authorList>
    </citation>
    <scope>NUCLEOTIDE SEQUENCE [LARGE SCALE GENOMIC DNA]</scope>
    <source>
        <strain evidence="1 2">M625</strain>
    </source>
</reference>
<dbReference type="Proteomes" id="UP000315540">
    <property type="component" value="Unassembled WGS sequence"/>
</dbReference>
<name>A0A504J2T9_9FLAO</name>
<sequence length="126" mass="14409">MQPYPNIGDFEEIFVDAERNLGDLDDLFSGGFGAENVYGIYTDRKSALKDAEMLWEKVLKEKNMKPNKNVKERFREFVDELEMVSNKHNIAIQSIGGVYIFDVPMTISYDADETSGDLIADWDEAE</sequence>
<gene>
    <name evidence="1" type="ORF">FHK87_21145</name>
</gene>
<dbReference type="OrthoDB" id="1166643at2"/>
<organism evidence="1 2">
    <name type="scientific">Aquimarina algicola</name>
    <dbReference type="NCBI Taxonomy" id="2589995"/>
    <lineage>
        <taxon>Bacteria</taxon>
        <taxon>Pseudomonadati</taxon>
        <taxon>Bacteroidota</taxon>
        <taxon>Flavobacteriia</taxon>
        <taxon>Flavobacteriales</taxon>
        <taxon>Flavobacteriaceae</taxon>
        <taxon>Aquimarina</taxon>
    </lineage>
</organism>
<dbReference type="EMBL" id="VFWZ01000008">
    <property type="protein sequence ID" value="TPN82935.1"/>
    <property type="molecule type" value="Genomic_DNA"/>
</dbReference>